<dbReference type="PANTHER" id="PTHR44591">
    <property type="entry name" value="STRESS RESPONSE REGULATOR PROTEIN 1"/>
    <property type="match status" value="1"/>
</dbReference>
<dbReference type="InterPro" id="IPR011006">
    <property type="entry name" value="CheY-like_superfamily"/>
</dbReference>
<evidence type="ECO:0000313" key="6">
    <source>
        <dbReference type="Proteomes" id="UP000263900"/>
    </source>
</evidence>
<keyword evidence="6" id="KW-1185">Reference proteome</keyword>
<evidence type="ECO:0000259" key="4">
    <source>
        <dbReference type="PROSITE" id="PS50110"/>
    </source>
</evidence>
<organism evidence="5 6">
    <name type="scientific">Paraflavitalea soli</name>
    <dbReference type="NCBI Taxonomy" id="2315862"/>
    <lineage>
        <taxon>Bacteria</taxon>
        <taxon>Pseudomonadati</taxon>
        <taxon>Bacteroidota</taxon>
        <taxon>Chitinophagia</taxon>
        <taxon>Chitinophagales</taxon>
        <taxon>Chitinophagaceae</taxon>
        <taxon>Paraflavitalea</taxon>
    </lineage>
</organism>
<feature type="modified residue" description="4-aspartylphosphate" evidence="3">
    <location>
        <position position="62"/>
    </location>
</feature>
<dbReference type="AlphaFoldDB" id="A0A3B7MKJ1"/>
<feature type="domain" description="Response regulatory" evidence="4">
    <location>
        <begin position="13"/>
        <end position="126"/>
    </location>
</feature>
<dbReference type="KEGG" id="pseg:D3H65_13700"/>
<keyword evidence="2" id="KW-0902">Two-component regulatory system</keyword>
<dbReference type="InterPro" id="IPR001789">
    <property type="entry name" value="Sig_transdc_resp-reg_receiver"/>
</dbReference>
<keyword evidence="1 3" id="KW-0597">Phosphoprotein</keyword>
<dbReference type="InterPro" id="IPR050595">
    <property type="entry name" value="Bact_response_regulator"/>
</dbReference>
<dbReference type="SMART" id="SM00448">
    <property type="entry name" value="REC"/>
    <property type="match status" value="1"/>
</dbReference>
<dbReference type="SUPFAM" id="SSF52172">
    <property type="entry name" value="CheY-like"/>
    <property type="match status" value="1"/>
</dbReference>
<dbReference type="OrthoDB" id="9789181at2"/>
<reference evidence="5 6" key="1">
    <citation type="submission" date="2018-09" db="EMBL/GenBank/DDBJ databases">
        <title>Genome sequencing of strain 6GH32-13.</title>
        <authorList>
            <person name="Weon H.-Y."/>
            <person name="Heo J."/>
            <person name="Kwon S.-W."/>
        </authorList>
    </citation>
    <scope>NUCLEOTIDE SEQUENCE [LARGE SCALE GENOMIC DNA]</scope>
    <source>
        <strain evidence="5 6">5GH32-13</strain>
    </source>
</reference>
<evidence type="ECO:0000256" key="3">
    <source>
        <dbReference type="PROSITE-ProRule" id="PRU00169"/>
    </source>
</evidence>
<dbReference type="PROSITE" id="PS50110">
    <property type="entry name" value="RESPONSE_REGULATORY"/>
    <property type="match status" value="1"/>
</dbReference>
<evidence type="ECO:0000313" key="5">
    <source>
        <dbReference type="EMBL" id="AXY74974.1"/>
    </source>
</evidence>
<sequence>MTANTTQDNKVKKALIIEDEGDMCLLLNILLDGKGMEVDHVQSLSAAEEYLLQEKPAIILLDNRLPDGFGIDFISLFKERSPASKIIMISGIDASAKDVALENGADIFLEKPFTRAQLYESVNELLN</sequence>
<dbReference type="CDD" id="cd00156">
    <property type="entry name" value="REC"/>
    <property type="match status" value="1"/>
</dbReference>
<dbReference type="PANTHER" id="PTHR44591:SF14">
    <property type="entry name" value="PROTEIN PILG"/>
    <property type="match status" value="1"/>
</dbReference>
<name>A0A3B7MKJ1_9BACT</name>
<dbReference type="RefSeq" id="WP_119050857.1">
    <property type="nucleotide sequence ID" value="NZ_CP032157.1"/>
</dbReference>
<protein>
    <submittedName>
        <fullName evidence="5">Response regulator</fullName>
    </submittedName>
</protein>
<dbReference type="EMBL" id="CP032157">
    <property type="protein sequence ID" value="AXY74974.1"/>
    <property type="molecule type" value="Genomic_DNA"/>
</dbReference>
<dbReference type="Gene3D" id="3.40.50.2300">
    <property type="match status" value="1"/>
</dbReference>
<dbReference type="Pfam" id="PF00072">
    <property type="entry name" value="Response_reg"/>
    <property type="match status" value="1"/>
</dbReference>
<proteinExistence type="predicted"/>
<accession>A0A3B7MKJ1</accession>
<dbReference type="Proteomes" id="UP000263900">
    <property type="component" value="Chromosome"/>
</dbReference>
<dbReference type="GO" id="GO:0000160">
    <property type="term" value="P:phosphorelay signal transduction system"/>
    <property type="evidence" value="ECO:0007669"/>
    <property type="project" value="UniProtKB-KW"/>
</dbReference>
<evidence type="ECO:0000256" key="1">
    <source>
        <dbReference type="ARBA" id="ARBA00022553"/>
    </source>
</evidence>
<gene>
    <name evidence="5" type="ORF">D3H65_13700</name>
</gene>
<evidence type="ECO:0000256" key="2">
    <source>
        <dbReference type="ARBA" id="ARBA00023012"/>
    </source>
</evidence>